<dbReference type="AlphaFoldDB" id="A0A0R3CEN8"/>
<proteinExistence type="predicted"/>
<protein>
    <submittedName>
        <fullName evidence="1">Uncharacterized protein</fullName>
    </submittedName>
</protein>
<comment type="caution">
    <text evidence="1">The sequence shown here is derived from an EMBL/GenBank/DDBJ whole genome shotgun (WGS) entry which is preliminary data.</text>
</comment>
<reference evidence="1 2" key="1">
    <citation type="submission" date="2019-12" db="EMBL/GenBank/DDBJ databases">
        <title>Draft genome sequences Bradyrhizobium cajani AMBPC1010, Bradyrhizobium pachyrhizi AMBPC1040 and Bradyrhizobium yuanmingense ALSPC3051, three plant growth promoting strains isolated from nodules of Cajanus cajan L. in Dominican Republic.</title>
        <authorList>
            <person name="Flores-Felix J.D."/>
            <person name="Araujo J."/>
            <person name="Diaz-Alcantara C."/>
            <person name="Gonzalez-Andres F."/>
            <person name="Velazquez E."/>
        </authorList>
    </citation>
    <scope>NUCLEOTIDE SEQUENCE [LARGE SCALE GENOMIC DNA]</scope>
    <source>
        <strain evidence="1 2">1040</strain>
    </source>
</reference>
<organism evidence="1 2">
    <name type="scientific">Bradyrhizobium pachyrhizi</name>
    <dbReference type="NCBI Taxonomy" id="280333"/>
    <lineage>
        <taxon>Bacteria</taxon>
        <taxon>Pseudomonadati</taxon>
        <taxon>Pseudomonadota</taxon>
        <taxon>Alphaproteobacteria</taxon>
        <taxon>Hyphomicrobiales</taxon>
        <taxon>Nitrobacteraceae</taxon>
        <taxon>Bradyrhizobium</taxon>
    </lineage>
</organism>
<dbReference type="RefSeq" id="WP_016846867.1">
    <property type="nucleotide sequence ID" value="NZ_CP121667.1"/>
</dbReference>
<sequence>MSALQAKLERFEILADECELIASRTLDGSNRELYQRLGGHYRELATDMRAVIATINAPAA</sequence>
<name>A0A0R3CEN8_9BRAD</name>
<keyword evidence="2" id="KW-1185">Reference proteome</keyword>
<evidence type="ECO:0000313" key="1">
    <source>
        <dbReference type="EMBL" id="MVT67047.1"/>
    </source>
</evidence>
<gene>
    <name evidence="1" type="ORF">GPL21_18270</name>
</gene>
<evidence type="ECO:0000313" key="2">
    <source>
        <dbReference type="Proteomes" id="UP000436468"/>
    </source>
</evidence>
<dbReference type="Proteomes" id="UP000436468">
    <property type="component" value="Unassembled WGS sequence"/>
</dbReference>
<dbReference type="EMBL" id="WQNF01000011">
    <property type="protein sequence ID" value="MVT67047.1"/>
    <property type="molecule type" value="Genomic_DNA"/>
</dbReference>
<dbReference type="GeneID" id="92954955"/>
<accession>A0A0R3CEN8</accession>